<organism evidence="1 2">
    <name type="scientific">Malus baccata</name>
    <name type="common">Siberian crab apple</name>
    <name type="synonym">Pyrus baccata</name>
    <dbReference type="NCBI Taxonomy" id="106549"/>
    <lineage>
        <taxon>Eukaryota</taxon>
        <taxon>Viridiplantae</taxon>
        <taxon>Streptophyta</taxon>
        <taxon>Embryophyta</taxon>
        <taxon>Tracheophyta</taxon>
        <taxon>Spermatophyta</taxon>
        <taxon>Magnoliopsida</taxon>
        <taxon>eudicotyledons</taxon>
        <taxon>Gunneridae</taxon>
        <taxon>Pentapetalae</taxon>
        <taxon>rosids</taxon>
        <taxon>fabids</taxon>
        <taxon>Rosales</taxon>
        <taxon>Rosaceae</taxon>
        <taxon>Amygdaloideae</taxon>
        <taxon>Maleae</taxon>
        <taxon>Malus</taxon>
    </lineage>
</organism>
<evidence type="ECO:0000313" key="1">
    <source>
        <dbReference type="EMBL" id="TQD93515.1"/>
    </source>
</evidence>
<reference evidence="1 2" key="1">
    <citation type="journal article" date="2019" name="G3 (Bethesda)">
        <title>Sequencing of a Wild Apple (Malus baccata) Genome Unravels the Differences Between Cultivated and Wild Apple Species Regarding Disease Resistance and Cold Tolerance.</title>
        <authorList>
            <person name="Chen X."/>
        </authorList>
    </citation>
    <scope>NUCLEOTIDE SEQUENCE [LARGE SCALE GENOMIC DNA]</scope>
    <source>
        <strain evidence="2">cv. Shandingzi</strain>
        <tissue evidence="1">Leaves</tissue>
    </source>
</reference>
<accession>A0A540M455</accession>
<keyword evidence="2" id="KW-1185">Reference proteome</keyword>
<dbReference type="EMBL" id="VIEB01000365">
    <property type="protein sequence ID" value="TQD93515.1"/>
    <property type="molecule type" value="Genomic_DNA"/>
</dbReference>
<evidence type="ECO:0008006" key="3">
    <source>
        <dbReference type="Google" id="ProtNLM"/>
    </source>
</evidence>
<proteinExistence type="predicted"/>
<dbReference type="Proteomes" id="UP000315295">
    <property type="component" value="Unassembled WGS sequence"/>
</dbReference>
<comment type="caution">
    <text evidence="1">The sequence shown here is derived from an EMBL/GenBank/DDBJ whole genome shotgun (WGS) entry which is preliminary data.</text>
</comment>
<gene>
    <name evidence="1" type="ORF">C1H46_020862</name>
</gene>
<protein>
    <recommendedName>
        <fullName evidence="3">Reverse transcriptase zinc-binding domain-containing protein</fullName>
    </recommendedName>
</protein>
<name>A0A540M455_MALBA</name>
<sequence length="211" mass="24077">MCHSRDEGGLGFRSLYDFNLTLLAKQGWWLAQNPDSLASRLLKAKYFPHNSFWQASLGSAPLVCCWGILEARSILERGLRWRVGNGNLIRIWHDRWLERPHLFRPFMPPLVSGVEFVADPIDAESASWNLNLVKELFPPCEVVLILASPLSCRLHPDKLMWHYDLNGLFSVKSAYKVVFNRRFEASSSQLSLSGVPMWKALWKANVPSEGP</sequence>
<dbReference type="AlphaFoldDB" id="A0A540M455"/>
<evidence type="ECO:0000313" key="2">
    <source>
        <dbReference type="Proteomes" id="UP000315295"/>
    </source>
</evidence>
<dbReference type="STRING" id="106549.A0A540M455"/>